<proteinExistence type="predicted"/>
<dbReference type="InterPro" id="IPR000182">
    <property type="entry name" value="GNAT_dom"/>
</dbReference>
<reference evidence="2 3" key="1">
    <citation type="submission" date="2022-11" db="EMBL/GenBank/DDBJ databases">
        <title>Spartinivicinus poritis sp. nov., isolated from scleractinian coral Porites lutea.</title>
        <authorList>
            <person name="Zhang G."/>
            <person name="Cai L."/>
            <person name="Wei Q."/>
        </authorList>
    </citation>
    <scope>NUCLEOTIDE SEQUENCE [LARGE SCALE GENOMIC DNA]</scope>
    <source>
        <strain evidence="2 3">A2-2</strain>
    </source>
</reference>
<sequence>MRDYIDLTLLTLEGISKTAGRPIDEQAYLESIEIAMNHGLLFEVRRNGILLSYATLKDMGSGTWFILMFVTHPYHRTKQVFGELFSKIIAHLETVKACKLVSNVLKVNKLSLAFHRKLGFTITREADIGFEFTMDLDSPNAQHWKQWSKQFYNEINA</sequence>
<dbReference type="InterPro" id="IPR016181">
    <property type="entry name" value="Acyl_CoA_acyltransferase"/>
</dbReference>
<evidence type="ECO:0000313" key="3">
    <source>
        <dbReference type="Proteomes" id="UP001528823"/>
    </source>
</evidence>
<evidence type="ECO:0000259" key="1">
    <source>
        <dbReference type="PROSITE" id="PS51186"/>
    </source>
</evidence>
<evidence type="ECO:0000313" key="2">
    <source>
        <dbReference type="EMBL" id="MDE1463708.1"/>
    </source>
</evidence>
<gene>
    <name evidence="2" type="ORF">ORQ98_17275</name>
</gene>
<dbReference type="Pfam" id="PF00583">
    <property type="entry name" value="Acetyltransf_1"/>
    <property type="match status" value="1"/>
</dbReference>
<protein>
    <submittedName>
        <fullName evidence="2">GNAT family N-acetyltransferase</fullName>
    </submittedName>
</protein>
<dbReference type="EMBL" id="JAPMOU010000023">
    <property type="protein sequence ID" value="MDE1463708.1"/>
    <property type="molecule type" value="Genomic_DNA"/>
</dbReference>
<dbReference type="RefSeq" id="WP_274690043.1">
    <property type="nucleotide sequence ID" value="NZ_JAPMOU010000023.1"/>
</dbReference>
<dbReference type="Proteomes" id="UP001528823">
    <property type="component" value="Unassembled WGS sequence"/>
</dbReference>
<dbReference type="Gene3D" id="3.40.630.30">
    <property type="match status" value="1"/>
</dbReference>
<keyword evidence="3" id="KW-1185">Reference proteome</keyword>
<name>A0ABT5UE02_9GAMM</name>
<dbReference type="PROSITE" id="PS51186">
    <property type="entry name" value="GNAT"/>
    <property type="match status" value="1"/>
</dbReference>
<organism evidence="2 3">
    <name type="scientific">Spartinivicinus poritis</name>
    <dbReference type="NCBI Taxonomy" id="2994640"/>
    <lineage>
        <taxon>Bacteria</taxon>
        <taxon>Pseudomonadati</taxon>
        <taxon>Pseudomonadota</taxon>
        <taxon>Gammaproteobacteria</taxon>
        <taxon>Oceanospirillales</taxon>
        <taxon>Zooshikellaceae</taxon>
        <taxon>Spartinivicinus</taxon>
    </lineage>
</organism>
<accession>A0ABT5UE02</accession>
<dbReference type="SUPFAM" id="SSF55729">
    <property type="entry name" value="Acyl-CoA N-acyltransferases (Nat)"/>
    <property type="match status" value="1"/>
</dbReference>
<comment type="caution">
    <text evidence="2">The sequence shown here is derived from an EMBL/GenBank/DDBJ whole genome shotgun (WGS) entry which is preliminary data.</text>
</comment>
<feature type="domain" description="N-acetyltransferase" evidence="1">
    <location>
        <begin position="1"/>
        <end position="139"/>
    </location>
</feature>